<evidence type="ECO:0000313" key="3">
    <source>
        <dbReference type="Proteomes" id="UP001501407"/>
    </source>
</evidence>
<dbReference type="CDD" id="cd01293">
    <property type="entry name" value="Bact_CD"/>
    <property type="match status" value="1"/>
</dbReference>
<protein>
    <submittedName>
        <fullName evidence="2">Amidohydrolase family protein</fullName>
    </submittedName>
</protein>
<dbReference type="Gene3D" id="3.20.20.140">
    <property type="entry name" value="Metal-dependent hydrolases"/>
    <property type="match status" value="1"/>
</dbReference>
<evidence type="ECO:0000259" key="1">
    <source>
        <dbReference type="Pfam" id="PF07969"/>
    </source>
</evidence>
<dbReference type="Proteomes" id="UP001501407">
    <property type="component" value="Unassembled WGS sequence"/>
</dbReference>
<comment type="caution">
    <text evidence="2">The sequence shown here is derived from an EMBL/GenBank/DDBJ whole genome shotgun (WGS) entry which is preliminary data.</text>
</comment>
<reference evidence="3" key="1">
    <citation type="journal article" date="2019" name="Int. J. Syst. Evol. Microbiol.">
        <title>The Global Catalogue of Microorganisms (GCM) 10K type strain sequencing project: providing services to taxonomists for standard genome sequencing and annotation.</title>
        <authorList>
            <consortium name="The Broad Institute Genomics Platform"/>
            <consortium name="The Broad Institute Genome Sequencing Center for Infectious Disease"/>
            <person name="Wu L."/>
            <person name="Ma J."/>
        </authorList>
    </citation>
    <scope>NUCLEOTIDE SEQUENCE [LARGE SCALE GENOMIC DNA]</scope>
    <source>
        <strain evidence="3">JCM 18959</strain>
    </source>
</reference>
<dbReference type="Pfam" id="PF07969">
    <property type="entry name" value="Amidohydro_3"/>
    <property type="match status" value="1"/>
</dbReference>
<dbReference type="PANTHER" id="PTHR32027:SF9">
    <property type="entry name" value="BLL3847 PROTEIN"/>
    <property type="match status" value="1"/>
</dbReference>
<sequence length="429" mass="44000">MPRSLLLLNGSLPDGSRADLTISDGCIASVSPASVVTIDAPGVSSPRFAAALQEGTASELAAIDLEGRLVLPALVNGHAHLDKTFAGSPWQPHRPGATVRERVAAERAIRDELTDSVAERAAALAAAMIEFGTGTVRTHVDIDTAVGLSSLDALLELREELRDVLRVQIVAFPQSGILASPGVGRLLAEALAAGADVVGGLDPAGFDDDAERHLGIVFALAADHGVGVDIHLHDLGESAVRQYALIAAKTREIGLHGRVTVSHAYGLGSISTEAARHVGADFADAGVAIMTNGPAGPMPPVLALREEGAIVFSGSDNIRDAWWPFGDGDMLAVARQVAYQSNFRTDDELAVALDMVTGAAAQALGVGPYGVAPGAPADLLVVDSPSTAAVVAANPSDRLVLHAGRVVAAQTSASHRLAPRTLGALAARP</sequence>
<dbReference type="InterPro" id="IPR011059">
    <property type="entry name" value="Metal-dep_hydrolase_composite"/>
</dbReference>
<evidence type="ECO:0000313" key="2">
    <source>
        <dbReference type="EMBL" id="GAA5094098.1"/>
    </source>
</evidence>
<dbReference type="RefSeq" id="WP_194414403.1">
    <property type="nucleotide sequence ID" value="NZ_BAABKZ010000002.1"/>
</dbReference>
<feature type="domain" description="Amidohydrolase 3" evidence="1">
    <location>
        <begin position="62"/>
        <end position="407"/>
    </location>
</feature>
<gene>
    <name evidence="2" type="ORF">GCM10025760_25020</name>
</gene>
<dbReference type="PANTHER" id="PTHR32027">
    <property type="entry name" value="CYTOSINE DEAMINASE"/>
    <property type="match status" value="1"/>
</dbReference>
<dbReference type="EMBL" id="BAABKZ010000002">
    <property type="protein sequence ID" value="GAA5094098.1"/>
    <property type="molecule type" value="Genomic_DNA"/>
</dbReference>
<dbReference type="InterPro" id="IPR052349">
    <property type="entry name" value="Metallo-hydrolase_Enzymes"/>
</dbReference>
<dbReference type="InterPro" id="IPR032466">
    <property type="entry name" value="Metal_Hydrolase"/>
</dbReference>
<proteinExistence type="predicted"/>
<dbReference type="NCBIfam" id="NF004636">
    <property type="entry name" value="PRK05985.1"/>
    <property type="match status" value="1"/>
</dbReference>
<dbReference type="SUPFAM" id="SSF51556">
    <property type="entry name" value="Metallo-dependent hydrolases"/>
    <property type="match status" value="1"/>
</dbReference>
<organism evidence="2 3">
    <name type="scientific">Microbacterium yannicii</name>
    <dbReference type="NCBI Taxonomy" id="671622"/>
    <lineage>
        <taxon>Bacteria</taxon>
        <taxon>Bacillati</taxon>
        <taxon>Actinomycetota</taxon>
        <taxon>Actinomycetes</taxon>
        <taxon>Micrococcales</taxon>
        <taxon>Microbacteriaceae</taxon>
        <taxon>Microbacterium</taxon>
    </lineage>
</organism>
<name>A0ABP9ME88_9MICO</name>
<dbReference type="InterPro" id="IPR013108">
    <property type="entry name" value="Amidohydro_3"/>
</dbReference>
<dbReference type="Gene3D" id="2.30.40.10">
    <property type="entry name" value="Urease, subunit C, domain 1"/>
    <property type="match status" value="1"/>
</dbReference>
<accession>A0ABP9ME88</accession>
<keyword evidence="3" id="KW-1185">Reference proteome</keyword>
<dbReference type="SUPFAM" id="SSF51338">
    <property type="entry name" value="Composite domain of metallo-dependent hydrolases"/>
    <property type="match status" value="1"/>
</dbReference>